<dbReference type="PANTHER" id="PTHR34819:SF3">
    <property type="entry name" value="CELL SURFACE PROTEIN"/>
    <property type="match status" value="1"/>
</dbReference>
<feature type="compositionally biased region" description="Polar residues" evidence="1">
    <location>
        <begin position="1423"/>
        <end position="1445"/>
    </location>
</feature>
<reference evidence="7" key="1">
    <citation type="journal article" date="2019" name="Int. J. Syst. Evol. Microbiol.">
        <title>The Global Catalogue of Microorganisms (GCM) 10K type strain sequencing project: providing services to taxonomists for standard genome sequencing and annotation.</title>
        <authorList>
            <consortium name="The Broad Institute Genomics Platform"/>
            <consortium name="The Broad Institute Genome Sequencing Center for Infectious Disease"/>
            <person name="Wu L."/>
            <person name="Ma J."/>
        </authorList>
    </citation>
    <scope>NUCLEOTIDE SEQUENCE [LARGE SCALE GENOMIC DNA]</scope>
    <source>
        <strain evidence="7">CCUG 30340</strain>
    </source>
</reference>
<gene>
    <name evidence="6" type="ORF">ACFO6Q_10110</name>
</gene>
<dbReference type="EMBL" id="JBHSHD010000007">
    <property type="protein sequence ID" value="MFC4820680.1"/>
    <property type="molecule type" value="Genomic_DNA"/>
</dbReference>
<feature type="domain" description="DUF11" evidence="4">
    <location>
        <begin position="2452"/>
        <end position="2571"/>
    </location>
</feature>
<feature type="region of interest" description="Disordered" evidence="1">
    <location>
        <begin position="1540"/>
        <end position="1569"/>
    </location>
</feature>
<feature type="domain" description="DUF11" evidence="4">
    <location>
        <begin position="1333"/>
        <end position="1444"/>
    </location>
</feature>
<feature type="domain" description="DUF11" evidence="4">
    <location>
        <begin position="968"/>
        <end position="1081"/>
    </location>
</feature>
<sequence length="2975" mass="286371">MASMLLALLFAAPAAYGSGATTQRDVNPTGGVAANGSDGLRVFMGSNSQFQVNLGGSGQVYSQSGTPTGGTLYNSVYLRVDRGTNATTRVYNNSNNATAAQFSQFTQVSQSAISGSGTAASPWVVTTVLRPAVAADNGITVTLTDSYVRPQGWFTRRVDLSGLPTSGATIKFYQNVDTFLQGGDNGPGFTRTSPGNTSGTPDVVGVIKNSQFEALWYEPSSGTAIWDRYFTGTYSQPSNLICNGTTAATNPCVTGTGNLNNTVDTNASTDNGMAAQWNVPAGVSSYAVEYRVTFAMGAVDLTKGFNPGTIGLNGISTLTFNFSNKTVNAVASMNFLDTLPAGVVVAPAPNIRTNCPAGGTLGTTFPPGMSVTAAAGSGTIQLSGGRINGAAAAGSEIACQVAVDVTSSTAGVYHNTNASITGVNNLTNLVGDEVLAVGIPQLVAGKSVSGGLAAGQTGAPTDGYYVISVQNVGAGPTFGAINLVDNLPAGVSATAVSSADGAVSCGTLPATGTLTCTFTPSVPIPVGGSASVRINVAIPGTATGSVTNVAAVGGGGDPDPLPTCPNASNQQCAQTTTPLSQLADLSITKTDGRTTYTPGAALTYTIVASNAGPSNAAGATVTDTFPAAFTGTWTCVGAGGATCPASGSGNINATVSIPSGGSVTFTVTGIVSAAATGPLSNTATVAVPAGLVDPTPGNNQATDVDAAAPSANLSAVKSGTASVGYGGALSYSVVVTNTGPSNANGSTFSDTLPAGITSIVASCGTPVGGAVCGTVNVAGSAVTSTITTLPVNGSVTFTITGNAPTSGASVTNTASAQPPAGTTDPDPANNTGTATTTLLQPQLTVSKTATPSPFTVGQPASYTITVTNAGAGPTAGNVTVSDALPAGITLTGASGANWSCTGTTAVSCVYTGVLAAGASTTVTLQVAVAASAANGNNTATASGGGDAGCPAAARCSGAVTVPVNASADIVLAKTVDNPAPNVGETVTFTVTASNAGPSNATGVAVTDALPAGLSFVSATPSQGNYDSATGLWTIGALANSAQATLTMTAQVLSAGALSNTATRSAGDQFDPDTSNNAATASLNAQPSADLQVNKTASTATPNLGSNVTFTITVRNGGPNDATGVVVDDALPAGLNFVSATPSQGSYDPGTGVWTIGALSNGAEVTLTMVATVGMPGELTNTAGIAASDQHDPNPANDSSGVTINGQAADIQVLKTVDEANPTRGDTVTFTVTVTNLGPSAATSVRVEDALPAGLSFVSATPSQGSYDPGTGLWTIGNLAASGAGAVATLTVSATVDSDAGATNQASLDALDQADPNPGNNQAEASVTPVASADVSVSKTGPADATPGTNITYTLVVSNAGPSTAAQVSLADPTPAGLTFVSADAPCAGGFPCNLGDLAAGASVTVNVTYAIPANYAGADPIRNTATVSSPTGDPQTDNDSSTVTTPVVRRADVSMSKTAPATATAAGTISYTLVVSNAGPSDANGTTVSDPLPAGLSNATVGCGGETGGAVCGAFDTSVAGTIATLPAGASATITITATAPNDGGTLSNTATATPPAGTTDPDPANNQDTADTAVNASADVGVTKTGPATATPGTNVTYTLVVSNTGPSTATAVSLADPTPAGLLFVSADAPCAGGFPCNLGDLAAGASATVNATYAIPPGQSGTIANTASVTSPTPDPDGGDNTSTVTTGLSASADVSVTKSGPATVPAAGTVTYTLVVSNAGPSDANGTTVSDPLPAGLSNAAVNCSASGGAVCGAFDTSVAGTLTTLPPGGSATITITATAPDDAATLSNTATVAPPPGTTDPDPSGNTSPPVQTQVTPVANLSLLKSGPATVTSGGAISYTLLIANAGPSRADGATYSDAVPSGITDVAASCGSVTGGAVCAAPNVAGNAVSGSIPTLPANGSVTITITGTAPVGAQTLTNTAGVTVPGGTTDPTPGDDTSTVTTEVGSAADIAVSKTVDNAAPNVGETVTFTVTAANQGPNDATGVQVTDGLPAGLTFVSATPSQGTYDSASGLWTVGALADGASATLQISATVTQPGAIVNTATRTGGDQLDPDTSNNAGSAGVNAGTLADLQVNKTADTLTPNLGSDVTFTITVRNAGPSPATGVNVSDVLPAGLAFVSATPSLGAYDETTGLWSVGDLAAGVEQTLTIVATVTQAGEITNTATGAADEPDPNTANNQSGVTPNGQAADLQVVKTVDDANPRLGQDVTFTVTLTNLGPNAATNVRVDDVLPAGLGFVGATPSQGTYDPATGVWTVGDLAASGAGAVATLAVTTTVTQTGAITNVAASAGGDQTDPTPSNDEGSATVTVPASVDVSIVKSGPATVGAGGTISYTLVVANAGPDAANGASYSDDVPAGITGLAASCGSPVGGAVCAAPTVTGNTVAGTVPTLPANGSVTITITGTAPADATTLSNTATVTPPPGGDDPDPSDNTSPPVQTEVTPVADLSIVKTGPAAVASGGTVTYTLTVANAGPSSADGATVSDPLPAGLSGASAVCGGESGGAVCGAFDTTVAGTIATLPAGGSATITITATAPTQAGTLSNTATVAPPAGVTDPQPANDTSATVVTEIGAPMADLSVSKSGPPTIAAGSTLVYTVVVSNTGPDTAAGVQVADPTPPGLVFVGNAGACTTAYPCALGDLASGASATITSTYEVPLEYAGSNPIANTASASSVTADPNPADNSATAQTSVDTGGQVADMMATGAPTQTVPVGTPVTVVTTCTNNGPLAAVGATCTVVVPNAPDAVGGTAGTPATQCVPATPVGNLAVGGVITCTTQFTPDQAGTWTLRTTAASQTPDTIPANDVAPSQVIAVAPDTADLSVSKQGPATASAGGSIVYTLSVTNHGPAAAVGVSLDDPTPAGLSFVSAGAPCAGGFPCAIGTLASGQTATFTATYAIDAGFSGTLTNTATASSSTPDPDPANDSSSSATTVGGNPPVEKVPVPVDARWMLALMGLLLALVAGLGLQRRRD</sequence>
<feature type="domain" description="DUF11" evidence="4">
    <location>
        <begin position="1956"/>
        <end position="2069"/>
    </location>
</feature>
<feature type="compositionally biased region" description="Low complexity" evidence="1">
    <location>
        <begin position="1550"/>
        <end position="1565"/>
    </location>
</feature>
<organism evidence="6 7">
    <name type="scientific">Dokdonella ginsengisoli</name>
    <dbReference type="NCBI Taxonomy" id="363846"/>
    <lineage>
        <taxon>Bacteria</taxon>
        <taxon>Pseudomonadati</taxon>
        <taxon>Pseudomonadota</taxon>
        <taxon>Gammaproteobacteria</taxon>
        <taxon>Lysobacterales</taxon>
        <taxon>Rhodanobacteraceae</taxon>
        <taxon>Dokdonella</taxon>
    </lineage>
</organism>
<keyword evidence="3" id="KW-0732">Signal</keyword>
<feature type="compositionally biased region" description="Polar residues" evidence="1">
    <location>
        <begin position="806"/>
        <end position="816"/>
    </location>
</feature>
<dbReference type="InterPro" id="IPR051172">
    <property type="entry name" value="Chlamydia_OmcB"/>
</dbReference>
<dbReference type="Proteomes" id="UP001595886">
    <property type="component" value="Unassembled WGS sequence"/>
</dbReference>
<feature type="domain" description="DUF11" evidence="4">
    <location>
        <begin position="1580"/>
        <end position="1689"/>
    </location>
</feature>
<proteinExistence type="predicted"/>
<accession>A0ABV9QUH0</accession>
<evidence type="ECO:0000256" key="1">
    <source>
        <dbReference type="SAM" id="MobiDB-lite"/>
    </source>
</evidence>
<feature type="region of interest" description="Disordered" evidence="1">
    <location>
        <begin position="2913"/>
        <end position="2942"/>
    </location>
</feature>
<evidence type="ECO:0000259" key="4">
    <source>
        <dbReference type="Pfam" id="PF01345"/>
    </source>
</evidence>
<comment type="caution">
    <text evidence="6">The sequence shown here is derived from an EMBL/GenBank/DDBJ whole genome shotgun (WGS) entry which is preliminary data.</text>
</comment>
<evidence type="ECO:0000259" key="5">
    <source>
        <dbReference type="Pfam" id="PF25564"/>
    </source>
</evidence>
<keyword evidence="2" id="KW-1133">Transmembrane helix</keyword>
<dbReference type="InterPro" id="IPR001434">
    <property type="entry name" value="OmcB-like_DUF11"/>
</dbReference>
<evidence type="ECO:0000313" key="7">
    <source>
        <dbReference type="Proteomes" id="UP001595886"/>
    </source>
</evidence>
<feature type="domain" description="DUF11" evidence="4">
    <location>
        <begin position="1452"/>
        <end position="1572"/>
    </location>
</feature>
<dbReference type="Pfam" id="PF01345">
    <property type="entry name" value="DUF11"/>
    <property type="match status" value="19"/>
</dbReference>
<feature type="signal peptide" evidence="3">
    <location>
        <begin position="1"/>
        <end position="17"/>
    </location>
</feature>
<feature type="domain" description="DUF11" evidence="4">
    <location>
        <begin position="2824"/>
        <end position="2933"/>
    </location>
</feature>
<feature type="domain" description="DUF11" evidence="4">
    <location>
        <begin position="2711"/>
        <end position="2813"/>
    </location>
</feature>
<dbReference type="Pfam" id="PF25564">
    <property type="entry name" value="DUF7933"/>
    <property type="match status" value="1"/>
</dbReference>
<keyword evidence="2" id="KW-0472">Membrane</keyword>
<name>A0ABV9QUH0_9GAMM</name>
<keyword evidence="2" id="KW-0812">Transmembrane</keyword>
<dbReference type="RefSeq" id="WP_380020597.1">
    <property type="nucleotide sequence ID" value="NZ_JBHSHD010000007.1"/>
</dbReference>
<feature type="region of interest" description="Disordered" evidence="1">
    <location>
        <begin position="2674"/>
        <end position="2698"/>
    </location>
</feature>
<feature type="domain" description="DUF11" evidence="4">
    <location>
        <begin position="1697"/>
        <end position="1813"/>
    </location>
</feature>
<dbReference type="InterPro" id="IPR057693">
    <property type="entry name" value="DUF7933"/>
</dbReference>
<feature type="domain" description="DUF11" evidence="4">
    <location>
        <begin position="720"/>
        <end position="835"/>
    </location>
</feature>
<feature type="compositionally biased region" description="Low complexity" evidence="1">
    <location>
        <begin position="2913"/>
        <end position="2935"/>
    </location>
</feature>
<evidence type="ECO:0000256" key="2">
    <source>
        <dbReference type="SAM" id="Phobius"/>
    </source>
</evidence>
<dbReference type="InterPro" id="IPR047589">
    <property type="entry name" value="DUF11_rpt"/>
</dbReference>
<protein>
    <recommendedName>
        <fullName evidence="8">DUF11 domain-containing protein</fullName>
    </recommendedName>
</protein>
<dbReference type="Gene3D" id="2.60.40.1170">
    <property type="entry name" value="Mu homology domain, subdomain B"/>
    <property type="match status" value="3"/>
</dbReference>
<dbReference type="Gene3D" id="2.60.40.10">
    <property type="entry name" value="Immunoglobulins"/>
    <property type="match status" value="12"/>
</dbReference>
<feature type="domain" description="DUF11" evidence="4">
    <location>
        <begin position="1089"/>
        <end position="1203"/>
    </location>
</feature>
<feature type="region of interest" description="Disordered" evidence="1">
    <location>
        <begin position="1420"/>
        <end position="1445"/>
    </location>
</feature>
<feature type="region of interest" description="Disordered" evidence="1">
    <location>
        <begin position="2414"/>
        <end position="2448"/>
    </location>
</feature>
<dbReference type="InterPro" id="IPR013783">
    <property type="entry name" value="Ig-like_fold"/>
</dbReference>
<feature type="region of interest" description="Disordered" evidence="1">
    <location>
        <begin position="1667"/>
        <end position="1690"/>
    </location>
</feature>
<feature type="compositionally biased region" description="Polar residues" evidence="1">
    <location>
        <begin position="2180"/>
        <end position="2191"/>
    </location>
</feature>
<evidence type="ECO:0000313" key="6">
    <source>
        <dbReference type="EMBL" id="MFC4820680.1"/>
    </source>
</evidence>
<dbReference type="PANTHER" id="PTHR34819">
    <property type="entry name" value="LARGE CYSTEINE-RICH PERIPLASMIC PROTEIN OMCB"/>
    <property type="match status" value="1"/>
</dbReference>
<feature type="region of interest" description="Disordered" evidence="1">
    <location>
        <begin position="1789"/>
        <end position="1818"/>
    </location>
</feature>
<feature type="domain" description="DUF11" evidence="4">
    <location>
        <begin position="1833"/>
        <end position="1948"/>
    </location>
</feature>
<feature type="domain" description="DUF11" evidence="4">
    <location>
        <begin position="2196"/>
        <end position="2313"/>
    </location>
</feature>
<feature type="chain" id="PRO_5045456582" description="DUF11 domain-containing protein" evidence="3">
    <location>
        <begin position="18"/>
        <end position="2975"/>
    </location>
</feature>
<feature type="transmembrane region" description="Helical" evidence="2">
    <location>
        <begin position="2953"/>
        <end position="2970"/>
    </location>
</feature>
<feature type="region of interest" description="Disordered" evidence="1">
    <location>
        <begin position="2170"/>
        <end position="2191"/>
    </location>
</feature>
<feature type="domain" description="DUF11" evidence="4">
    <location>
        <begin position="2077"/>
        <end position="2189"/>
    </location>
</feature>
<dbReference type="NCBIfam" id="TIGR01451">
    <property type="entry name" value="B_ant_repeat"/>
    <property type="match status" value="18"/>
</dbReference>
<feature type="domain" description="DUF11" evidence="4">
    <location>
        <begin position="2320"/>
        <end position="2440"/>
    </location>
</feature>
<feature type="domain" description="DUF11" evidence="4">
    <location>
        <begin position="2582"/>
        <end position="2693"/>
    </location>
</feature>
<evidence type="ECO:0000256" key="3">
    <source>
        <dbReference type="SAM" id="SignalP"/>
    </source>
</evidence>
<evidence type="ECO:0008006" key="8">
    <source>
        <dbReference type="Google" id="ProtNLM"/>
    </source>
</evidence>
<feature type="domain" description="DUF11" evidence="4">
    <location>
        <begin position="1209"/>
        <end position="1326"/>
    </location>
</feature>
<feature type="domain" description="DUF7933" evidence="5">
    <location>
        <begin position="301"/>
        <end position="428"/>
    </location>
</feature>
<feature type="region of interest" description="Disordered" evidence="1">
    <location>
        <begin position="806"/>
        <end position="834"/>
    </location>
</feature>
<feature type="domain" description="DUF11" evidence="4">
    <location>
        <begin position="843"/>
        <end position="943"/>
    </location>
</feature>
<feature type="domain" description="DUF11" evidence="4">
    <location>
        <begin position="584"/>
        <end position="702"/>
    </location>
</feature>
<keyword evidence="7" id="KW-1185">Reference proteome</keyword>